<sequence length="752" mass="82531">MTSVPAIESRQRPERAYIALNCPHCRAALEFQPPPSSSFSSASSTTQASALPYPPWKDNSPPYRVRCSVLSCSKLIDPPRPDIAPANTSTSTSTKPAVNGKAGTSKKKEKTRRIGTDERPLEKTYYETLGVEHTASVAEIKSAYRKLAIKFHPDKNPGSKEAEDRFKQISKAYSTLSDPDLRRRYNEFGASALQGSGESAEEGFVDPESVFGSLFGGEKFHDIIGVIAMGKEMKSSMQKDAEEEESDEEQGKDDSVKKKKKELTPEQKAKQDAEERKQTEERNKAREERVKSLVAALNKKLQIFEREADPAIASSVKQIWEIEAEELKNESYGVELLHSVGHVYSAKAKHYAASLSTPLGIGGWIHGFRSTAHVFSETMSTLSAANELRKVFNELSLAEEKGLDDAAKKELEDRAAQKGVEALFKGTKLEVESVVREVCDRVLGESGITLEEQRRRCAGLAILGQVYAAVRKTDDVSSGDRDYVRIDTKKEATKLMLRSSSLLTLIAALCALHAGAHTSRQHIEGHHSHDVDTKYRAKVFDPSAVRFGWWKAEHASTISKRDDVADDDVPPTFDDLEHASITGFVLVNCTRMGLLNHGLVISSHQSTGAVLTYIDTSTPGAIIANPFYLVAKPTSRPAPNGVSMTTATNELDPSRPELVQLRYPVLTVGAAYDHCITFDRLSGLSLDRCDVFGSAKGAAQTYEAYNHVLVPLDQARSSIDSASEASASKQMNIDDKDTIMQGMLMTLLFVPA</sequence>
<gene>
    <name evidence="3" type="primary">Mo00698</name>
    <name evidence="3" type="ORF">E5Q_00698</name>
</gene>
<keyword evidence="4" id="KW-1185">Reference proteome</keyword>
<protein>
    <recommendedName>
        <fullName evidence="2">J domain-containing protein</fullName>
    </recommendedName>
</protein>
<dbReference type="SMART" id="SM00271">
    <property type="entry name" value="DnaJ"/>
    <property type="match status" value="1"/>
</dbReference>
<dbReference type="Pfam" id="PF00226">
    <property type="entry name" value="DnaJ"/>
    <property type="match status" value="1"/>
</dbReference>
<dbReference type="PANTHER" id="PTHR44924:SF1">
    <property type="entry name" value="DNAJ SUBFAMILY A MEMBER 2"/>
    <property type="match status" value="1"/>
</dbReference>
<feature type="domain" description="J" evidence="2">
    <location>
        <begin position="124"/>
        <end position="189"/>
    </location>
</feature>
<feature type="compositionally biased region" description="Low complexity" evidence="1">
    <location>
        <begin position="37"/>
        <end position="50"/>
    </location>
</feature>
<dbReference type="PROSITE" id="PS50076">
    <property type="entry name" value="DNAJ_2"/>
    <property type="match status" value="1"/>
</dbReference>
<dbReference type="SUPFAM" id="SSF46565">
    <property type="entry name" value="Chaperone J-domain"/>
    <property type="match status" value="1"/>
</dbReference>
<feature type="region of interest" description="Disordered" evidence="1">
    <location>
        <begin position="234"/>
        <end position="289"/>
    </location>
</feature>
<dbReference type="STRING" id="764103.G7DTZ1"/>
<dbReference type="EMBL" id="BABT02000026">
    <property type="protein sequence ID" value="GAA94051.1"/>
    <property type="molecule type" value="Genomic_DNA"/>
</dbReference>
<feature type="region of interest" description="Disordered" evidence="1">
    <location>
        <begin position="78"/>
        <end position="114"/>
    </location>
</feature>
<dbReference type="PRINTS" id="PR00625">
    <property type="entry name" value="JDOMAIN"/>
</dbReference>
<dbReference type="InParanoid" id="G7DTZ1"/>
<dbReference type="OrthoDB" id="552049at2759"/>
<reference evidence="3 4" key="1">
    <citation type="journal article" date="2011" name="J. Gen. Appl. Microbiol.">
        <title>Draft genome sequencing of the enigmatic basidiomycete Mixia osmundae.</title>
        <authorList>
            <person name="Nishida H."/>
            <person name="Nagatsuka Y."/>
            <person name="Sugiyama J."/>
        </authorList>
    </citation>
    <scope>NUCLEOTIDE SEQUENCE [LARGE SCALE GENOMIC DNA]</scope>
    <source>
        <strain evidence="4">CBS 9802 / IAM 14324 / JCM 22182 / KY 12970</strain>
    </source>
</reference>
<dbReference type="HOGENOM" id="CLU_370086_0_0_1"/>
<dbReference type="InterPro" id="IPR018253">
    <property type="entry name" value="DnaJ_domain_CS"/>
</dbReference>
<feature type="compositionally biased region" description="Basic and acidic residues" evidence="1">
    <location>
        <begin position="252"/>
        <end position="289"/>
    </location>
</feature>
<feature type="region of interest" description="Disordered" evidence="1">
    <location>
        <begin position="33"/>
        <end position="56"/>
    </location>
</feature>
<dbReference type="PANTHER" id="PTHR44924">
    <property type="entry name" value="DNAJ SUBFAMILY A MEMBER 2"/>
    <property type="match status" value="1"/>
</dbReference>
<dbReference type="Proteomes" id="UP000009131">
    <property type="component" value="Unassembled WGS sequence"/>
</dbReference>
<dbReference type="CDD" id="cd06257">
    <property type="entry name" value="DnaJ"/>
    <property type="match status" value="1"/>
</dbReference>
<organism evidence="3 4">
    <name type="scientific">Mixia osmundae (strain CBS 9802 / IAM 14324 / JCM 22182 / KY 12970)</name>
    <dbReference type="NCBI Taxonomy" id="764103"/>
    <lineage>
        <taxon>Eukaryota</taxon>
        <taxon>Fungi</taxon>
        <taxon>Dikarya</taxon>
        <taxon>Basidiomycota</taxon>
        <taxon>Pucciniomycotina</taxon>
        <taxon>Mixiomycetes</taxon>
        <taxon>Mixiales</taxon>
        <taxon>Mixiaceae</taxon>
        <taxon>Mixia</taxon>
    </lineage>
</organism>
<evidence type="ECO:0000313" key="3">
    <source>
        <dbReference type="EMBL" id="GAA94051.1"/>
    </source>
</evidence>
<evidence type="ECO:0000259" key="2">
    <source>
        <dbReference type="PROSITE" id="PS50076"/>
    </source>
</evidence>
<dbReference type="InterPro" id="IPR036869">
    <property type="entry name" value="J_dom_sf"/>
</dbReference>
<dbReference type="Pfam" id="PF14308">
    <property type="entry name" value="DnaJ-X"/>
    <property type="match status" value="1"/>
</dbReference>
<feature type="compositionally biased region" description="Polar residues" evidence="1">
    <location>
        <begin position="86"/>
        <end position="96"/>
    </location>
</feature>
<evidence type="ECO:0000256" key="1">
    <source>
        <dbReference type="SAM" id="MobiDB-lite"/>
    </source>
</evidence>
<accession>G7DTZ1</accession>
<dbReference type="Gene3D" id="1.10.287.110">
    <property type="entry name" value="DnaJ domain"/>
    <property type="match status" value="1"/>
</dbReference>
<reference evidence="3 4" key="2">
    <citation type="journal article" date="2012" name="Open Biol.">
        <title>Characteristics of nucleosomes and linker DNA regions on the genome of the basidiomycete Mixia osmundae revealed by mono- and dinucleosome mapping.</title>
        <authorList>
            <person name="Nishida H."/>
            <person name="Kondo S."/>
            <person name="Matsumoto T."/>
            <person name="Suzuki Y."/>
            <person name="Yoshikawa H."/>
            <person name="Taylor T.D."/>
            <person name="Sugiyama J."/>
        </authorList>
    </citation>
    <scope>NUCLEOTIDE SEQUENCE [LARGE SCALE GENOMIC DNA]</scope>
    <source>
        <strain evidence="4">CBS 9802 / IAM 14324 / JCM 22182 / KY 12970</strain>
    </source>
</reference>
<dbReference type="PROSITE" id="PS00636">
    <property type="entry name" value="DNAJ_1"/>
    <property type="match status" value="1"/>
</dbReference>
<dbReference type="eggNOG" id="KOG0691">
    <property type="taxonomic scope" value="Eukaryota"/>
</dbReference>
<feature type="compositionally biased region" description="Acidic residues" evidence="1">
    <location>
        <begin position="241"/>
        <end position="251"/>
    </location>
</feature>
<proteinExistence type="predicted"/>
<evidence type="ECO:0000313" key="4">
    <source>
        <dbReference type="Proteomes" id="UP000009131"/>
    </source>
</evidence>
<name>G7DTZ1_MIXOS</name>
<dbReference type="InterPro" id="IPR026894">
    <property type="entry name" value="DnaJ_X"/>
</dbReference>
<dbReference type="AlphaFoldDB" id="G7DTZ1"/>
<comment type="caution">
    <text evidence="3">The sequence shown here is derived from an EMBL/GenBank/DDBJ whole genome shotgun (WGS) entry which is preliminary data.</text>
</comment>
<dbReference type="InterPro" id="IPR001623">
    <property type="entry name" value="DnaJ_domain"/>
</dbReference>